<feature type="domain" description="Ammonium transporter AmtB-like" evidence="9">
    <location>
        <begin position="222"/>
        <end position="377"/>
    </location>
</feature>
<feature type="transmembrane region" description="Helical" evidence="8">
    <location>
        <begin position="229"/>
        <end position="248"/>
    </location>
</feature>
<dbReference type="InterPro" id="IPR001905">
    <property type="entry name" value="Ammonium_transpt"/>
</dbReference>
<evidence type="ECO:0000313" key="10">
    <source>
        <dbReference type="EMBL" id="OWP00285.1"/>
    </source>
</evidence>
<evidence type="ECO:0000256" key="5">
    <source>
        <dbReference type="ARBA" id="ARBA00022989"/>
    </source>
</evidence>
<comment type="subcellular location">
    <subcellularLocation>
        <location evidence="1">Membrane</location>
        <topology evidence="1">Multi-pass membrane protein</topology>
    </subcellularLocation>
</comment>
<evidence type="ECO:0000259" key="9">
    <source>
        <dbReference type="Pfam" id="PF00909"/>
    </source>
</evidence>
<dbReference type="InterPro" id="IPR029020">
    <property type="entry name" value="Ammonium/urea_transptr"/>
</dbReference>
<keyword evidence="6 8" id="KW-0472">Membrane</keyword>
<dbReference type="InterPro" id="IPR024041">
    <property type="entry name" value="NH4_transpt_AmtB-like_dom"/>
</dbReference>
<feature type="domain" description="Ammonium transporter AmtB-like" evidence="9">
    <location>
        <begin position="1"/>
        <end position="181"/>
    </location>
</feature>
<dbReference type="Gene3D" id="1.10.3430.10">
    <property type="entry name" value="Ammonium transporter AmtB like domains"/>
    <property type="match status" value="1"/>
</dbReference>
<keyword evidence="3" id="KW-0813">Transport</keyword>
<accession>A0A218YZ09</accession>
<feature type="transmembrane region" description="Helical" evidence="8">
    <location>
        <begin position="344"/>
        <end position="364"/>
    </location>
</feature>
<evidence type="ECO:0000256" key="4">
    <source>
        <dbReference type="ARBA" id="ARBA00022692"/>
    </source>
</evidence>
<sequence>MASTALVFMMVPGIALFYSGLRSQTTALSLIWISMMAVAVNSIQWFLFGFSLVFSDTPTNSFIGNFKYALFLNMDPEVSFAGVRAHDVPAMVFGLFQGMFSAFTIALVTGVIAEKGRLLPFLVFSFFWSALVYNPIAYWLWNEQGWSNQMGGLDWAGGTPVHISSGSATLAYTIMLKHIRVSTDDTHSINSVSYDKGRWKRYLFSRSLRKTRLPSGPSALEAGLESHNMTSALLGLLLVWFGWFGFNAGSELKANIRAAASFISTNVAACSGGVTYTLLERLVGQKWSGLGFCTGVFSGLVAITPGAGYVPPWAALIFGSTAAAVCFALEAIKSVEEFLEEPLHITIIHGACGLWGMFLTGIFAEIQMAGGFAGAAYSFLASLALLGIIEYLSIYFPFLELRARSRKGTLPNLDDLELEDTGAYRLTCRYHPVSNQPPARQSFVSARPSTSQSQCYLQDPSHSSLQYLEMDGYSPPHYSTHTLSTSPTRTDHSGQAKIGLHAFESGAMRGCPSR</sequence>
<keyword evidence="4 8" id="KW-0812">Transmembrane</keyword>
<evidence type="ECO:0000256" key="8">
    <source>
        <dbReference type="SAM" id="Phobius"/>
    </source>
</evidence>
<dbReference type="PANTHER" id="PTHR43029:SF10">
    <property type="entry name" value="AMMONIUM TRANSPORTER MEP2"/>
    <property type="match status" value="1"/>
</dbReference>
<evidence type="ECO:0000313" key="11">
    <source>
        <dbReference type="Proteomes" id="UP000242519"/>
    </source>
</evidence>
<feature type="transmembrane region" description="Helical" evidence="8">
    <location>
        <begin position="30"/>
        <end position="54"/>
    </location>
</feature>
<dbReference type="Proteomes" id="UP000242519">
    <property type="component" value="Unassembled WGS sequence"/>
</dbReference>
<evidence type="ECO:0000256" key="7">
    <source>
        <dbReference type="ARBA" id="ARBA00023177"/>
    </source>
</evidence>
<dbReference type="PANTHER" id="PTHR43029">
    <property type="entry name" value="AMMONIUM TRANSPORTER MEP2"/>
    <property type="match status" value="1"/>
</dbReference>
<dbReference type="GO" id="GO:0005886">
    <property type="term" value="C:plasma membrane"/>
    <property type="evidence" value="ECO:0007669"/>
    <property type="project" value="TreeGrafter"/>
</dbReference>
<comment type="similarity">
    <text evidence="2">Belongs to the ammonia transporter channel (TC 1.A.11.2) family.</text>
</comment>
<keyword evidence="7" id="KW-0924">Ammonia transport</keyword>
<gene>
    <name evidence="10" type="ORF">B2J93_8502</name>
</gene>
<comment type="caution">
    <text evidence="10">The sequence shown here is derived from an EMBL/GenBank/DDBJ whole genome shotgun (WGS) entry which is preliminary data.</text>
</comment>
<dbReference type="Pfam" id="PF00909">
    <property type="entry name" value="Ammonium_transp"/>
    <property type="match status" value="2"/>
</dbReference>
<dbReference type="SUPFAM" id="SSF111352">
    <property type="entry name" value="Ammonium transporter"/>
    <property type="match status" value="1"/>
</dbReference>
<feature type="transmembrane region" description="Helical" evidence="8">
    <location>
        <begin position="90"/>
        <end position="112"/>
    </location>
</feature>
<evidence type="ECO:0000256" key="1">
    <source>
        <dbReference type="ARBA" id="ARBA00004141"/>
    </source>
</evidence>
<keyword evidence="11" id="KW-1185">Reference proteome</keyword>
<proteinExistence type="inferred from homology"/>
<protein>
    <submittedName>
        <fullName evidence="10">Ammonium transporter</fullName>
    </submittedName>
</protein>
<feature type="transmembrane region" description="Helical" evidence="8">
    <location>
        <begin position="313"/>
        <end position="332"/>
    </location>
</feature>
<dbReference type="EMBL" id="MZNU01000331">
    <property type="protein sequence ID" value="OWP00285.1"/>
    <property type="molecule type" value="Genomic_DNA"/>
</dbReference>
<reference evidence="10 11" key="1">
    <citation type="submission" date="2017-04" db="EMBL/GenBank/DDBJ databases">
        <title>Draft genome sequence of Marssonina coronaria NL1: causal agent of apple blotch.</title>
        <authorList>
            <person name="Cheng Q."/>
        </authorList>
    </citation>
    <scope>NUCLEOTIDE SEQUENCE [LARGE SCALE GENOMIC DNA]</scope>
    <source>
        <strain evidence="10 11">NL1</strain>
    </source>
</reference>
<feature type="transmembrane region" description="Helical" evidence="8">
    <location>
        <begin position="376"/>
        <end position="398"/>
    </location>
</feature>
<feature type="transmembrane region" description="Helical" evidence="8">
    <location>
        <begin position="119"/>
        <end position="141"/>
    </location>
</feature>
<feature type="transmembrane region" description="Helical" evidence="8">
    <location>
        <begin position="287"/>
        <end position="307"/>
    </location>
</feature>
<dbReference type="AlphaFoldDB" id="A0A218YZ09"/>
<dbReference type="OrthoDB" id="534912at2759"/>
<dbReference type="InParanoid" id="A0A218YZ09"/>
<organism evidence="10 11">
    <name type="scientific">Diplocarpon coronariae</name>
    <dbReference type="NCBI Taxonomy" id="2795749"/>
    <lineage>
        <taxon>Eukaryota</taxon>
        <taxon>Fungi</taxon>
        <taxon>Dikarya</taxon>
        <taxon>Ascomycota</taxon>
        <taxon>Pezizomycotina</taxon>
        <taxon>Leotiomycetes</taxon>
        <taxon>Helotiales</taxon>
        <taxon>Drepanopezizaceae</taxon>
        <taxon>Diplocarpon</taxon>
    </lineage>
</organism>
<feature type="transmembrane region" description="Helical" evidence="8">
    <location>
        <begin position="6"/>
        <end position="23"/>
    </location>
</feature>
<evidence type="ECO:0000256" key="2">
    <source>
        <dbReference type="ARBA" id="ARBA00005887"/>
    </source>
</evidence>
<evidence type="ECO:0000256" key="3">
    <source>
        <dbReference type="ARBA" id="ARBA00022448"/>
    </source>
</evidence>
<name>A0A218YZ09_9HELO</name>
<evidence type="ECO:0000256" key="6">
    <source>
        <dbReference type="ARBA" id="ARBA00023136"/>
    </source>
</evidence>
<dbReference type="STRING" id="503106.A0A218YZ09"/>
<dbReference type="GO" id="GO:0008519">
    <property type="term" value="F:ammonium channel activity"/>
    <property type="evidence" value="ECO:0007669"/>
    <property type="project" value="InterPro"/>
</dbReference>
<keyword evidence="5 8" id="KW-1133">Transmembrane helix</keyword>